<feature type="transmembrane region" description="Helical" evidence="5">
    <location>
        <begin position="48"/>
        <end position="72"/>
    </location>
</feature>
<evidence type="ECO:0000259" key="6">
    <source>
        <dbReference type="PROSITE" id="PS50850"/>
    </source>
</evidence>
<proteinExistence type="predicted"/>
<evidence type="ECO:0000313" key="8">
    <source>
        <dbReference type="Proteomes" id="UP000565711"/>
    </source>
</evidence>
<dbReference type="PROSITE" id="PS00216">
    <property type="entry name" value="SUGAR_TRANSPORT_1"/>
    <property type="match status" value="1"/>
</dbReference>
<accession>A0A846Y5H1</accession>
<keyword evidence="3 5" id="KW-1133">Transmembrane helix</keyword>
<feature type="transmembrane region" description="Helical" evidence="5">
    <location>
        <begin position="167"/>
        <end position="188"/>
    </location>
</feature>
<reference evidence="7 8" key="1">
    <citation type="submission" date="2020-04" db="EMBL/GenBank/DDBJ databases">
        <title>MicrobeNet Type strains.</title>
        <authorList>
            <person name="Nicholson A.C."/>
        </authorList>
    </citation>
    <scope>NUCLEOTIDE SEQUENCE [LARGE SCALE GENOMIC DNA]</scope>
    <source>
        <strain evidence="7 8">JCM 12354</strain>
    </source>
</reference>
<dbReference type="InterPro" id="IPR020846">
    <property type="entry name" value="MFS_dom"/>
</dbReference>
<sequence>MSRVNARSRIPVLALCFAGLAFEGYDLVSYGTVLPQLVSPQGWDIGPATAGLISTLTVVGMLIGSLVSGALADFIGRRMLTIASCAWFSAWMALCAVAPTAEMLGGARFLAGLGIGAFVPLAAALAVEFAPEGKGNRYSAIAWSGYPVGGVVAALVGVVALEPLGWRFLFALGALPLVTLVPLMYFTLPESSATRRPADYADASQDDPSSGTARGPKALFVDGVWVRTIVFGLMSASGLVLTYGLNTWLPQLMRANGYELGSALTFLIALNLGAATIPPLLARRADASGPRTVMIAVFLAAAASILALSIALPLGLVYVLVFVAGAGTLGAQLLMSGFVATDYPDNSRVAALSWISCAGRVGALGGPTLIGFLVAAGSSVETSFYVFAAFGILGAILAAAIPRRPQTWSVTEAEGTAVRSEA</sequence>
<name>A0A846Y5H1_9NOCA</name>
<dbReference type="PANTHER" id="PTHR23508">
    <property type="entry name" value="CARBOXYLIC ACID TRANSPORTER PROTEIN HOMOLOG"/>
    <property type="match status" value="1"/>
</dbReference>
<feature type="transmembrane region" description="Helical" evidence="5">
    <location>
        <begin position="141"/>
        <end position="161"/>
    </location>
</feature>
<dbReference type="Proteomes" id="UP000565711">
    <property type="component" value="Unassembled WGS sequence"/>
</dbReference>
<keyword evidence="4 5" id="KW-0472">Membrane</keyword>
<feature type="transmembrane region" description="Helical" evidence="5">
    <location>
        <begin position="79"/>
        <end position="101"/>
    </location>
</feature>
<comment type="caution">
    <text evidence="7">The sequence shown here is derived from an EMBL/GenBank/DDBJ whole genome shotgun (WGS) entry which is preliminary data.</text>
</comment>
<dbReference type="EMBL" id="JAAXOP010000009">
    <property type="protein sequence ID" value="NKY51939.1"/>
    <property type="molecule type" value="Genomic_DNA"/>
</dbReference>
<keyword evidence="8" id="KW-1185">Reference proteome</keyword>
<keyword evidence="2 5" id="KW-0812">Transmembrane</keyword>
<dbReference type="AlphaFoldDB" id="A0A846Y5H1"/>
<dbReference type="InterPro" id="IPR011701">
    <property type="entry name" value="MFS"/>
</dbReference>
<feature type="domain" description="Major facilitator superfamily (MFS) profile" evidence="6">
    <location>
        <begin position="12"/>
        <end position="406"/>
    </location>
</feature>
<comment type="subcellular location">
    <subcellularLocation>
        <location evidence="1">Cell membrane</location>
        <topology evidence="1">Multi-pass membrane protein</topology>
    </subcellularLocation>
</comment>
<evidence type="ECO:0000256" key="2">
    <source>
        <dbReference type="ARBA" id="ARBA00022692"/>
    </source>
</evidence>
<evidence type="ECO:0000256" key="1">
    <source>
        <dbReference type="ARBA" id="ARBA00004651"/>
    </source>
</evidence>
<dbReference type="GO" id="GO:0005886">
    <property type="term" value="C:plasma membrane"/>
    <property type="evidence" value="ECO:0007669"/>
    <property type="project" value="UniProtKB-SubCell"/>
</dbReference>
<dbReference type="Gene3D" id="1.20.1250.20">
    <property type="entry name" value="MFS general substrate transporter like domains"/>
    <property type="match status" value="2"/>
</dbReference>
<feature type="transmembrane region" description="Helical" evidence="5">
    <location>
        <begin position="263"/>
        <end position="281"/>
    </location>
</feature>
<feature type="transmembrane region" description="Helical" evidence="5">
    <location>
        <begin position="352"/>
        <end position="376"/>
    </location>
</feature>
<dbReference type="RefSeq" id="WP_067871072.1">
    <property type="nucleotide sequence ID" value="NZ_JAAXOP010000009.1"/>
</dbReference>
<dbReference type="SUPFAM" id="SSF103473">
    <property type="entry name" value="MFS general substrate transporter"/>
    <property type="match status" value="1"/>
</dbReference>
<organism evidence="7 8">
    <name type="scientific">Nocardia vermiculata</name>
    <dbReference type="NCBI Taxonomy" id="257274"/>
    <lineage>
        <taxon>Bacteria</taxon>
        <taxon>Bacillati</taxon>
        <taxon>Actinomycetota</taxon>
        <taxon>Actinomycetes</taxon>
        <taxon>Mycobacteriales</taxon>
        <taxon>Nocardiaceae</taxon>
        <taxon>Nocardia</taxon>
    </lineage>
</organism>
<dbReference type="GO" id="GO:0046943">
    <property type="term" value="F:carboxylic acid transmembrane transporter activity"/>
    <property type="evidence" value="ECO:0007669"/>
    <property type="project" value="TreeGrafter"/>
</dbReference>
<dbReference type="PROSITE" id="PS50850">
    <property type="entry name" value="MFS"/>
    <property type="match status" value="1"/>
</dbReference>
<evidence type="ECO:0000256" key="3">
    <source>
        <dbReference type="ARBA" id="ARBA00022989"/>
    </source>
</evidence>
<evidence type="ECO:0000256" key="5">
    <source>
        <dbReference type="SAM" id="Phobius"/>
    </source>
</evidence>
<protein>
    <submittedName>
        <fullName evidence="7">Aromatic acid/H+ symport family MFS transporter</fullName>
    </submittedName>
</protein>
<dbReference type="InterPro" id="IPR036259">
    <property type="entry name" value="MFS_trans_sf"/>
</dbReference>
<gene>
    <name evidence="7" type="ORF">HGA08_17105</name>
</gene>
<evidence type="ECO:0000256" key="4">
    <source>
        <dbReference type="ARBA" id="ARBA00023136"/>
    </source>
</evidence>
<feature type="transmembrane region" description="Helical" evidence="5">
    <location>
        <begin position="318"/>
        <end position="340"/>
    </location>
</feature>
<dbReference type="PANTHER" id="PTHR23508:SF10">
    <property type="entry name" value="CARBOXYLIC ACID TRANSPORTER PROTEIN HOMOLOG"/>
    <property type="match status" value="1"/>
</dbReference>
<dbReference type="Pfam" id="PF07690">
    <property type="entry name" value="MFS_1"/>
    <property type="match status" value="1"/>
</dbReference>
<dbReference type="InterPro" id="IPR005829">
    <property type="entry name" value="Sugar_transporter_CS"/>
</dbReference>
<feature type="transmembrane region" description="Helical" evidence="5">
    <location>
        <begin position="382"/>
        <end position="401"/>
    </location>
</feature>
<feature type="transmembrane region" description="Helical" evidence="5">
    <location>
        <begin position="224"/>
        <end position="243"/>
    </location>
</feature>
<feature type="transmembrane region" description="Helical" evidence="5">
    <location>
        <begin position="293"/>
        <end position="312"/>
    </location>
</feature>
<evidence type="ECO:0000313" key="7">
    <source>
        <dbReference type="EMBL" id="NKY51939.1"/>
    </source>
</evidence>
<feature type="transmembrane region" description="Helical" evidence="5">
    <location>
        <begin position="107"/>
        <end position="129"/>
    </location>
</feature>